<dbReference type="FunFam" id="1.20.1540.10:FF:000004">
    <property type="entry name" value="Transmembrane protein 115"/>
    <property type="match status" value="1"/>
</dbReference>
<feature type="compositionally biased region" description="Acidic residues" evidence="5">
    <location>
        <begin position="304"/>
        <end position="314"/>
    </location>
</feature>
<evidence type="ECO:0000256" key="4">
    <source>
        <dbReference type="ARBA" id="ARBA00023136"/>
    </source>
</evidence>
<evidence type="ECO:0000313" key="8">
    <source>
        <dbReference type="Proteomes" id="UP000694569"/>
    </source>
</evidence>
<dbReference type="PANTHER" id="PTHR13377">
    <property type="entry name" value="PLACENTAL PROTEIN 6"/>
    <property type="match status" value="1"/>
</dbReference>
<evidence type="ECO:0000313" key="7">
    <source>
        <dbReference type="Ensembl" id="ENSLLEP00000029583.1"/>
    </source>
</evidence>
<feature type="transmembrane region" description="Helical" evidence="6">
    <location>
        <begin position="97"/>
        <end position="120"/>
    </location>
</feature>
<gene>
    <name evidence="7" type="primary">TMEM115</name>
</gene>
<feature type="transmembrane region" description="Helical" evidence="6">
    <location>
        <begin position="189"/>
        <end position="205"/>
    </location>
</feature>
<dbReference type="GO" id="GO:0006890">
    <property type="term" value="P:retrograde vesicle-mediated transport, Golgi to endoplasmic reticulum"/>
    <property type="evidence" value="ECO:0007669"/>
    <property type="project" value="InterPro"/>
</dbReference>
<keyword evidence="8" id="KW-1185">Reference proteome</keyword>
<reference evidence="7" key="1">
    <citation type="submission" date="2025-08" db="UniProtKB">
        <authorList>
            <consortium name="Ensembl"/>
        </authorList>
    </citation>
    <scope>IDENTIFICATION</scope>
</reference>
<evidence type="ECO:0000256" key="3">
    <source>
        <dbReference type="ARBA" id="ARBA00022989"/>
    </source>
</evidence>
<dbReference type="GeneTree" id="ENSGT00390000002470"/>
<evidence type="ECO:0000256" key="5">
    <source>
        <dbReference type="SAM" id="MobiDB-lite"/>
    </source>
</evidence>
<dbReference type="Pfam" id="PF08551">
    <property type="entry name" value="DUF1751"/>
    <property type="match status" value="1"/>
</dbReference>
<keyword evidence="4 6" id="KW-0472">Membrane</keyword>
<feature type="transmembrane region" description="Helical" evidence="6">
    <location>
        <begin position="126"/>
        <end position="146"/>
    </location>
</feature>
<dbReference type="PANTHER" id="PTHR13377:SF3">
    <property type="entry name" value="TRANSMEMBRANE PROTEIN 115"/>
    <property type="match status" value="1"/>
</dbReference>
<dbReference type="SUPFAM" id="SSF144091">
    <property type="entry name" value="Rhomboid-like"/>
    <property type="match status" value="1"/>
</dbReference>
<dbReference type="Ensembl" id="ENSLLET00000030721.1">
    <property type="protein sequence ID" value="ENSLLEP00000029583.1"/>
    <property type="gene ID" value="ENSLLEG00000018752.1"/>
</dbReference>
<keyword evidence="2 6" id="KW-0812">Transmembrane</keyword>
<reference evidence="7" key="2">
    <citation type="submission" date="2025-09" db="UniProtKB">
        <authorList>
            <consortium name="Ensembl"/>
        </authorList>
    </citation>
    <scope>IDENTIFICATION</scope>
</reference>
<evidence type="ECO:0000256" key="1">
    <source>
        <dbReference type="ARBA" id="ARBA00004141"/>
    </source>
</evidence>
<accession>A0A8C5PXH1</accession>
<dbReference type="InterPro" id="IPR013861">
    <property type="entry name" value="TMEM115/Pdh1/Rbl19"/>
</dbReference>
<comment type="subcellular location">
    <subcellularLocation>
        <location evidence="1">Membrane</location>
        <topology evidence="1">Multi-pass membrane protein</topology>
    </subcellularLocation>
</comment>
<dbReference type="OrthoDB" id="73612at2759"/>
<dbReference type="SMART" id="SM01160">
    <property type="entry name" value="DUF1751"/>
    <property type="match status" value="1"/>
</dbReference>
<proteinExistence type="predicted"/>
<organism evidence="7 8">
    <name type="scientific">Leptobrachium leishanense</name>
    <name type="common">Leishan spiny toad</name>
    <dbReference type="NCBI Taxonomy" id="445787"/>
    <lineage>
        <taxon>Eukaryota</taxon>
        <taxon>Metazoa</taxon>
        <taxon>Chordata</taxon>
        <taxon>Craniata</taxon>
        <taxon>Vertebrata</taxon>
        <taxon>Euteleostomi</taxon>
        <taxon>Amphibia</taxon>
        <taxon>Batrachia</taxon>
        <taxon>Anura</taxon>
        <taxon>Pelobatoidea</taxon>
        <taxon>Megophryidae</taxon>
        <taxon>Leptobrachium</taxon>
    </lineage>
</organism>
<dbReference type="Gene3D" id="1.20.1540.10">
    <property type="entry name" value="Rhomboid-like"/>
    <property type="match status" value="1"/>
</dbReference>
<feature type="region of interest" description="Disordered" evidence="5">
    <location>
        <begin position="295"/>
        <end position="323"/>
    </location>
</feature>
<keyword evidence="3 6" id="KW-1133">Transmembrane helix</keyword>
<feature type="transmembrane region" description="Helical" evidence="6">
    <location>
        <begin position="12"/>
        <end position="38"/>
    </location>
</feature>
<sequence>MLRSVHANRVLSVLSGSSVLVKCLWGAVLLLYLVSFWFDTALVLTVTPGLLLPPNFRLWCLATHGLVEVHIWDVVANLLLTLGAGRRLEPLWGAPELLIFYGVVSVAVGVLSTLCFLLAYAATSELYYLFSAHIHGFPAFAGAILVAHKQTVGDGQLETRQWMQALPQLVLVALTLLSVVSLVPSRMLVGYAIGMLSGWVYLRFYQRHSRGRGDMSDHFSFASFFPGPVQPAAALLGKLTHAALVRLRLCPPAVKRYDVGAPSSITISLPGTDPQDAERRRQLALKALNERLKRVEDQTSWPSMEEEEDEDSGQEESLAKAPVPPPRWGPVCFMSSSLCVPSVNSAGNPLSADV</sequence>
<dbReference type="Proteomes" id="UP000694569">
    <property type="component" value="Unplaced"/>
</dbReference>
<dbReference type="InterPro" id="IPR035952">
    <property type="entry name" value="Rhomboid-like_sf"/>
</dbReference>
<dbReference type="GO" id="GO:0016020">
    <property type="term" value="C:membrane"/>
    <property type="evidence" value="ECO:0007669"/>
    <property type="project" value="UniProtKB-SubCell"/>
</dbReference>
<feature type="transmembrane region" description="Helical" evidence="6">
    <location>
        <begin position="166"/>
        <end position="183"/>
    </location>
</feature>
<name>A0A8C5PXH1_9ANUR</name>
<protein>
    <submittedName>
        <fullName evidence="7">Transmembrane protein 115</fullName>
    </submittedName>
</protein>
<evidence type="ECO:0000256" key="2">
    <source>
        <dbReference type="ARBA" id="ARBA00022692"/>
    </source>
</evidence>
<dbReference type="GO" id="GO:0005794">
    <property type="term" value="C:Golgi apparatus"/>
    <property type="evidence" value="ECO:0007669"/>
    <property type="project" value="TreeGrafter"/>
</dbReference>
<evidence type="ECO:0000256" key="6">
    <source>
        <dbReference type="SAM" id="Phobius"/>
    </source>
</evidence>
<dbReference type="AlphaFoldDB" id="A0A8C5PXH1"/>